<dbReference type="EMBL" id="PKMF04000143">
    <property type="protein sequence ID" value="KAK7847277.1"/>
    <property type="molecule type" value="Genomic_DNA"/>
</dbReference>
<dbReference type="Proteomes" id="UP000237347">
    <property type="component" value="Unassembled WGS sequence"/>
</dbReference>
<organism evidence="2 3">
    <name type="scientific">Quercus suber</name>
    <name type="common">Cork oak</name>
    <dbReference type="NCBI Taxonomy" id="58331"/>
    <lineage>
        <taxon>Eukaryota</taxon>
        <taxon>Viridiplantae</taxon>
        <taxon>Streptophyta</taxon>
        <taxon>Embryophyta</taxon>
        <taxon>Tracheophyta</taxon>
        <taxon>Spermatophyta</taxon>
        <taxon>Magnoliopsida</taxon>
        <taxon>eudicotyledons</taxon>
        <taxon>Gunneridae</taxon>
        <taxon>Pentapetalae</taxon>
        <taxon>rosids</taxon>
        <taxon>fabids</taxon>
        <taxon>Fagales</taxon>
        <taxon>Fagaceae</taxon>
        <taxon>Quercus</taxon>
    </lineage>
</organism>
<accession>A0AAW0L6J3</accession>
<dbReference type="AlphaFoldDB" id="A0AAW0L6J3"/>
<evidence type="ECO:0000256" key="1">
    <source>
        <dbReference type="SAM" id="MobiDB-lite"/>
    </source>
</evidence>
<evidence type="ECO:0000313" key="2">
    <source>
        <dbReference type="EMBL" id="KAK7847277.1"/>
    </source>
</evidence>
<sequence>MANNNTTTIATTMSDVVSTTHDSDMQHNNTVSTTTTHSHRAAMAAAEDTCRRGSVVAAEFGTISGNADIGSTLIRFGTTAGDVSLTLGLRHAGNMPEKSSSFSVRDFGDIHEGNEREK</sequence>
<comment type="caution">
    <text evidence="2">The sequence shown here is derived from an EMBL/GenBank/DDBJ whole genome shotgun (WGS) entry which is preliminary data.</text>
</comment>
<dbReference type="GO" id="GO:0003677">
    <property type="term" value="F:DNA binding"/>
    <property type="evidence" value="ECO:0007669"/>
    <property type="project" value="UniProtKB-KW"/>
</dbReference>
<proteinExistence type="predicted"/>
<protein>
    <submittedName>
        <fullName evidence="2">Bel1-like homeodomain protein 4</fullName>
    </submittedName>
</protein>
<feature type="region of interest" description="Disordered" evidence="1">
    <location>
        <begin position="93"/>
        <end position="118"/>
    </location>
</feature>
<name>A0AAW0L6J3_QUESU</name>
<feature type="compositionally biased region" description="Basic and acidic residues" evidence="1">
    <location>
        <begin position="106"/>
        <end position="118"/>
    </location>
</feature>
<reference evidence="2 3" key="1">
    <citation type="journal article" date="2018" name="Sci. Data">
        <title>The draft genome sequence of cork oak.</title>
        <authorList>
            <person name="Ramos A.M."/>
            <person name="Usie A."/>
            <person name="Barbosa P."/>
            <person name="Barros P.M."/>
            <person name="Capote T."/>
            <person name="Chaves I."/>
            <person name="Simoes F."/>
            <person name="Abreu I."/>
            <person name="Carrasquinho I."/>
            <person name="Faro C."/>
            <person name="Guimaraes J.B."/>
            <person name="Mendonca D."/>
            <person name="Nobrega F."/>
            <person name="Rodrigues L."/>
            <person name="Saibo N.J.M."/>
            <person name="Varela M.C."/>
            <person name="Egas C."/>
            <person name="Matos J."/>
            <person name="Miguel C.M."/>
            <person name="Oliveira M.M."/>
            <person name="Ricardo C.P."/>
            <person name="Goncalves S."/>
        </authorList>
    </citation>
    <scope>NUCLEOTIDE SEQUENCE [LARGE SCALE GENOMIC DNA]</scope>
    <source>
        <strain evidence="3">cv. HL8</strain>
    </source>
</reference>
<gene>
    <name evidence="2" type="primary">BLH4</name>
    <name evidence="2" type="ORF">CFP56_006754</name>
</gene>
<evidence type="ECO:0000313" key="3">
    <source>
        <dbReference type="Proteomes" id="UP000237347"/>
    </source>
</evidence>
<keyword evidence="3" id="KW-1185">Reference proteome</keyword>